<evidence type="ECO:0000313" key="2">
    <source>
        <dbReference type="Proteomes" id="UP000224634"/>
    </source>
</evidence>
<proteinExistence type="predicted"/>
<dbReference type="AlphaFoldDB" id="A0A2B7YDW9"/>
<keyword evidence="2" id="KW-1185">Reference proteome</keyword>
<accession>A0A2B7YDW9</accession>
<dbReference type="OrthoDB" id="4186629at2759"/>
<dbReference type="EMBL" id="PDNA01000049">
    <property type="protein sequence ID" value="PGH19279.1"/>
    <property type="molecule type" value="Genomic_DNA"/>
</dbReference>
<name>A0A2B7YDW9_POLH7</name>
<comment type="caution">
    <text evidence="1">The sequence shown here is derived from an EMBL/GenBank/DDBJ whole genome shotgun (WGS) entry which is preliminary data.</text>
</comment>
<protein>
    <submittedName>
        <fullName evidence="1">Uncharacterized protein</fullName>
    </submittedName>
</protein>
<organism evidence="1 2">
    <name type="scientific">Polytolypa hystricis (strain UAMH7299)</name>
    <dbReference type="NCBI Taxonomy" id="1447883"/>
    <lineage>
        <taxon>Eukaryota</taxon>
        <taxon>Fungi</taxon>
        <taxon>Dikarya</taxon>
        <taxon>Ascomycota</taxon>
        <taxon>Pezizomycotina</taxon>
        <taxon>Eurotiomycetes</taxon>
        <taxon>Eurotiomycetidae</taxon>
        <taxon>Onygenales</taxon>
        <taxon>Onygenales incertae sedis</taxon>
        <taxon>Polytolypa</taxon>
    </lineage>
</organism>
<gene>
    <name evidence="1" type="ORF">AJ80_04032</name>
</gene>
<dbReference type="Proteomes" id="UP000224634">
    <property type="component" value="Unassembled WGS sequence"/>
</dbReference>
<reference evidence="1 2" key="1">
    <citation type="submission" date="2017-10" db="EMBL/GenBank/DDBJ databases">
        <title>Comparative genomics in systemic dimorphic fungi from Ajellomycetaceae.</title>
        <authorList>
            <person name="Munoz J.F."/>
            <person name="Mcewen J.G."/>
            <person name="Clay O.K."/>
            <person name="Cuomo C.A."/>
        </authorList>
    </citation>
    <scope>NUCLEOTIDE SEQUENCE [LARGE SCALE GENOMIC DNA]</scope>
    <source>
        <strain evidence="1 2">UAMH7299</strain>
    </source>
</reference>
<evidence type="ECO:0000313" key="1">
    <source>
        <dbReference type="EMBL" id="PGH19279.1"/>
    </source>
</evidence>
<sequence length="119" mass="13473">MSRALKDFKNLMVREGQISKLWKTHSPGTRIAPTKSGNKDNKWQLRLDAGEVKGGKKRIYLQVNSQASNQSLQKWLKKNTSHANLAFGDIDINEPDDKISGAFDNFWQCVEKQAKDNLG</sequence>